<dbReference type="OrthoDB" id="5835136at2759"/>
<dbReference type="VEuPathDB" id="FungiDB:TAPDE_001754"/>
<keyword evidence="6" id="KW-0496">Mitochondrion</keyword>
<accession>R4XET1</accession>
<feature type="domain" description="Metaxin glutathione S-transferase" evidence="10">
    <location>
        <begin position="190"/>
        <end position="243"/>
    </location>
</feature>
<dbReference type="AlphaFoldDB" id="R4XET1"/>
<evidence type="ECO:0000256" key="4">
    <source>
        <dbReference type="ARBA" id="ARBA00022787"/>
    </source>
</evidence>
<feature type="domain" description="Mitochondrial outer membrane transport complex Sam37/metaxin N-terminal" evidence="9">
    <location>
        <begin position="19"/>
        <end position="142"/>
    </location>
</feature>
<dbReference type="PANTHER" id="PTHR12289">
    <property type="entry name" value="METAXIN RELATED"/>
    <property type="match status" value="1"/>
</dbReference>
<protein>
    <submittedName>
        <fullName evidence="11">Metaxin-like protein C409.19c</fullName>
    </submittedName>
</protein>
<keyword evidence="7" id="KW-0472">Membrane</keyword>
<reference evidence="11 12" key="1">
    <citation type="journal article" date="2013" name="MBio">
        <title>Genome sequencing of the plant pathogen Taphrina deformans, the causal agent of peach leaf curl.</title>
        <authorList>
            <person name="Cisse O.H."/>
            <person name="Almeida J.M.G.C.F."/>
            <person name="Fonseca A."/>
            <person name="Kumar A.A."/>
            <person name="Salojaervi J."/>
            <person name="Overmyer K."/>
            <person name="Hauser P.M."/>
            <person name="Pagni M."/>
        </authorList>
    </citation>
    <scope>NUCLEOTIDE SEQUENCE [LARGE SCALE GENOMIC DNA]</scope>
    <source>
        <strain evidence="12">PYCC 5710 / ATCC 11124 / CBS 356.35 / IMI 108563 / JCM 9778 / NBRC 8474</strain>
    </source>
</reference>
<dbReference type="PANTHER" id="PTHR12289:SF41">
    <property type="entry name" value="FAILED AXON CONNECTIONS-RELATED"/>
    <property type="match status" value="1"/>
</dbReference>
<comment type="similarity">
    <text evidence="2">Belongs to the metaxin family.</text>
</comment>
<keyword evidence="4" id="KW-1000">Mitochondrion outer membrane</keyword>
<dbReference type="InterPro" id="IPR036282">
    <property type="entry name" value="Glutathione-S-Trfase_C_sf"/>
</dbReference>
<evidence type="ECO:0000313" key="12">
    <source>
        <dbReference type="Proteomes" id="UP000013776"/>
    </source>
</evidence>
<evidence type="ECO:0000313" key="11">
    <source>
        <dbReference type="EMBL" id="CCG81877.1"/>
    </source>
</evidence>
<comment type="subcellular location">
    <subcellularLocation>
        <location evidence="1">Mitochondrion outer membrane</location>
    </subcellularLocation>
</comment>
<dbReference type="GO" id="GO:0001401">
    <property type="term" value="C:SAM complex"/>
    <property type="evidence" value="ECO:0007669"/>
    <property type="project" value="InterPro"/>
</dbReference>
<keyword evidence="3" id="KW-0813">Transport</keyword>
<dbReference type="eggNOG" id="KOG3028">
    <property type="taxonomic scope" value="Eukaryota"/>
</dbReference>
<evidence type="ECO:0000256" key="5">
    <source>
        <dbReference type="ARBA" id="ARBA00022927"/>
    </source>
</evidence>
<dbReference type="EMBL" id="CAHR02000061">
    <property type="protein sequence ID" value="CCG81877.1"/>
    <property type="molecule type" value="Genomic_DNA"/>
</dbReference>
<keyword evidence="12" id="KW-1185">Reference proteome</keyword>
<organism evidence="11 12">
    <name type="scientific">Taphrina deformans (strain PYCC 5710 / ATCC 11124 / CBS 356.35 / IMI 108563 / JCM 9778 / NBRC 8474)</name>
    <name type="common">Peach leaf curl fungus</name>
    <name type="synonym">Lalaria deformans</name>
    <dbReference type="NCBI Taxonomy" id="1097556"/>
    <lineage>
        <taxon>Eukaryota</taxon>
        <taxon>Fungi</taxon>
        <taxon>Dikarya</taxon>
        <taxon>Ascomycota</taxon>
        <taxon>Taphrinomycotina</taxon>
        <taxon>Taphrinomycetes</taxon>
        <taxon>Taphrinales</taxon>
        <taxon>Taphrinaceae</taxon>
        <taxon>Taphrina</taxon>
    </lineage>
</organism>
<gene>
    <name evidence="11" type="ORF">TAPDE_001754</name>
</gene>
<dbReference type="Pfam" id="PF10568">
    <property type="entry name" value="Tom37"/>
    <property type="match status" value="1"/>
</dbReference>
<dbReference type="InterPro" id="IPR050931">
    <property type="entry name" value="Mito_Protein_Transport_Metaxin"/>
</dbReference>
<evidence type="ECO:0000256" key="3">
    <source>
        <dbReference type="ARBA" id="ARBA00022448"/>
    </source>
</evidence>
<dbReference type="Pfam" id="PF17171">
    <property type="entry name" value="GST_C_6"/>
    <property type="match status" value="1"/>
</dbReference>
<name>R4XET1_TAPDE</name>
<proteinExistence type="inferred from homology"/>
<dbReference type="STRING" id="1097556.R4XET1"/>
<evidence type="ECO:0000256" key="7">
    <source>
        <dbReference type="ARBA" id="ARBA00023136"/>
    </source>
</evidence>
<evidence type="ECO:0000259" key="9">
    <source>
        <dbReference type="Pfam" id="PF10568"/>
    </source>
</evidence>
<evidence type="ECO:0000256" key="1">
    <source>
        <dbReference type="ARBA" id="ARBA00004294"/>
    </source>
</evidence>
<dbReference type="InterPro" id="IPR019564">
    <property type="entry name" value="Sam37/metaxin_N"/>
</dbReference>
<evidence type="ECO:0000259" key="10">
    <source>
        <dbReference type="Pfam" id="PF17171"/>
    </source>
</evidence>
<dbReference type="GO" id="GO:0015031">
    <property type="term" value="P:protein transport"/>
    <property type="evidence" value="ECO:0007669"/>
    <property type="project" value="UniProtKB-KW"/>
</dbReference>
<dbReference type="Proteomes" id="UP000013776">
    <property type="component" value="Unassembled WGS sequence"/>
</dbReference>
<dbReference type="SUPFAM" id="SSF47616">
    <property type="entry name" value="GST C-terminal domain-like"/>
    <property type="match status" value="1"/>
</dbReference>
<sequence>MILYLDPPAFGLPSITAESIAAATYCSLVAPGSFLVDYSRYASSLITRSLPTLHDSSSDIWVSGFREIVSHLRQIGLDADDDLDFRAQAEIIAYSSLMSHEANGLMLVYLFGDDDNYRGYARKELSTQLPFPNNYLLPNQYQNQAAERLAELSFEPIVDELPQGYFQSQKRANLQAKARQIRVQEMARNLYAATEAKLSHGPYFSGQKPTSIDCLIFGHLALHFFPTVPNNYLARILKDSYPRTRKFLVDVNAKFVDQKPLDLVAAPSIGIRNIASSIWREITGEWFERSPASHEDSSAAEKSSNEWLSKAAFAAGAVVVLVGFVLSNSLIVVEVVDEDDEEAFSEQGLDDDDGEDEIDVDLD</sequence>
<dbReference type="InterPro" id="IPR033468">
    <property type="entry name" value="Metaxin_GST"/>
</dbReference>
<feature type="region of interest" description="Disordered" evidence="8">
    <location>
        <begin position="342"/>
        <end position="363"/>
    </location>
</feature>
<evidence type="ECO:0000256" key="2">
    <source>
        <dbReference type="ARBA" id="ARBA00009170"/>
    </source>
</evidence>
<evidence type="ECO:0000256" key="6">
    <source>
        <dbReference type="ARBA" id="ARBA00023128"/>
    </source>
</evidence>
<keyword evidence="5" id="KW-0653">Protein transport</keyword>
<dbReference type="GO" id="GO:0007005">
    <property type="term" value="P:mitochondrion organization"/>
    <property type="evidence" value="ECO:0007669"/>
    <property type="project" value="TreeGrafter"/>
</dbReference>
<comment type="caution">
    <text evidence="11">The sequence shown here is derived from an EMBL/GenBank/DDBJ whole genome shotgun (WGS) entry which is preliminary data.</text>
</comment>
<evidence type="ECO:0000256" key="8">
    <source>
        <dbReference type="SAM" id="MobiDB-lite"/>
    </source>
</evidence>